<feature type="region of interest" description="Disordered" evidence="1">
    <location>
        <begin position="111"/>
        <end position="144"/>
    </location>
</feature>
<evidence type="ECO:0000256" key="1">
    <source>
        <dbReference type="SAM" id="MobiDB-lite"/>
    </source>
</evidence>
<accession>A0A101V0E5</accession>
<proteinExistence type="predicted"/>
<organism evidence="2 3">
    <name type="scientific">Streptomyces dysideae</name>
    <dbReference type="NCBI Taxonomy" id="909626"/>
    <lineage>
        <taxon>Bacteria</taxon>
        <taxon>Bacillati</taxon>
        <taxon>Actinomycetota</taxon>
        <taxon>Actinomycetes</taxon>
        <taxon>Kitasatosporales</taxon>
        <taxon>Streptomycetaceae</taxon>
        <taxon>Streptomyces</taxon>
    </lineage>
</organism>
<comment type="caution">
    <text evidence="2">The sequence shown here is derived from an EMBL/GenBank/DDBJ whole genome shotgun (WGS) entry which is preliminary data.</text>
</comment>
<dbReference type="STRING" id="909626.AQJ91_15335"/>
<name>A0A101V0E5_9ACTN</name>
<keyword evidence="3" id="KW-1185">Reference proteome</keyword>
<dbReference type="Proteomes" id="UP000053260">
    <property type="component" value="Unassembled WGS sequence"/>
</dbReference>
<feature type="region of interest" description="Disordered" evidence="1">
    <location>
        <begin position="160"/>
        <end position="210"/>
    </location>
</feature>
<sequence length="210" mass="21957">MQLVDLAQGELVDVALDLFDGDEVPGDVEHRAAPAVARGVLDGAARDQPGAGLDGVLLDGRREELAQGLDAVEEAGGLGGGDGDARTAAVEAVPLGAVLALGQAQLDAAPAVPGDRQRVTRRRRRTSARYSATRRAARESPTRMRVASVMRYGGPPGVTEAGAGITWSKGRAFPGGGRRARGERAHRRDEQQGTEKAKCSVVLSHKRSLP</sequence>
<evidence type="ECO:0000313" key="3">
    <source>
        <dbReference type="Proteomes" id="UP000053260"/>
    </source>
</evidence>
<gene>
    <name evidence="2" type="ORF">AQJ91_15335</name>
</gene>
<dbReference type="AlphaFoldDB" id="A0A101V0E5"/>
<feature type="compositionally biased region" description="Basic and acidic residues" evidence="1">
    <location>
        <begin position="180"/>
        <end position="198"/>
    </location>
</feature>
<dbReference type="EMBL" id="LMXB01000041">
    <property type="protein sequence ID" value="KUO20158.1"/>
    <property type="molecule type" value="Genomic_DNA"/>
</dbReference>
<evidence type="ECO:0000313" key="2">
    <source>
        <dbReference type="EMBL" id="KUO20158.1"/>
    </source>
</evidence>
<reference evidence="2 3" key="1">
    <citation type="submission" date="2015-10" db="EMBL/GenBank/DDBJ databases">
        <title>Draft genome sequence of Streptomyces sp. RV15, isolated from a marine sponge.</title>
        <authorList>
            <person name="Ruckert C."/>
            <person name="Abdelmohsen U.R."/>
            <person name="Winkler A."/>
            <person name="Hentschel U."/>
            <person name="Kalinowski J."/>
            <person name="Kampfer P."/>
            <person name="Glaeser S."/>
        </authorList>
    </citation>
    <scope>NUCLEOTIDE SEQUENCE [LARGE SCALE GENOMIC DNA]</scope>
    <source>
        <strain evidence="2 3">RV15</strain>
    </source>
</reference>
<protein>
    <submittedName>
        <fullName evidence="2">Uncharacterized protein</fullName>
    </submittedName>
</protein>